<dbReference type="RefSeq" id="WP_090610502.1">
    <property type="nucleotide sequence ID" value="NZ_CP067125.1"/>
</dbReference>
<dbReference type="InterPro" id="IPR008920">
    <property type="entry name" value="TF_FadR/GntR_C"/>
</dbReference>
<dbReference type="Pfam" id="PF07729">
    <property type="entry name" value="FCD"/>
    <property type="match status" value="1"/>
</dbReference>
<dbReference type="InterPro" id="IPR036388">
    <property type="entry name" value="WH-like_DNA-bd_sf"/>
</dbReference>
<dbReference type="Gene3D" id="1.10.10.10">
    <property type="entry name" value="Winged helix-like DNA-binding domain superfamily/Winged helix DNA-binding domain"/>
    <property type="match status" value="1"/>
</dbReference>
<dbReference type="InterPro" id="IPR011711">
    <property type="entry name" value="GntR_C"/>
</dbReference>
<protein>
    <submittedName>
        <fullName evidence="5">DNA-binding transcriptional regulator, GntR family</fullName>
    </submittedName>
</protein>
<keyword evidence="1" id="KW-0805">Transcription regulation</keyword>
<reference evidence="5 6" key="1">
    <citation type="submission" date="2016-10" db="EMBL/GenBank/DDBJ databases">
        <authorList>
            <person name="de Groot N.N."/>
        </authorList>
    </citation>
    <scope>NUCLEOTIDE SEQUENCE [LARGE SCALE GENOMIC DNA]</scope>
    <source>
        <strain evidence="5 6">DSM 8512</strain>
    </source>
</reference>
<keyword evidence="2 5" id="KW-0238">DNA-binding</keyword>
<dbReference type="SMART" id="SM00345">
    <property type="entry name" value="HTH_GNTR"/>
    <property type="match status" value="1"/>
</dbReference>
<evidence type="ECO:0000256" key="1">
    <source>
        <dbReference type="ARBA" id="ARBA00023015"/>
    </source>
</evidence>
<keyword evidence="6" id="KW-1185">Reference proteome</keyword>
<dbReference type="SUPFAM" id="SSF48008">
    <property type="entry name" value="GntR ligand-binding domain-like"/>
    <property type="match status" value="1"/>
</dbReference>
<dbReference type="SMART" id="SM00895">
    <property type="entry name" value="FCD"/>
    <property type="match status" value="1"/>
</dbReference>
<dbReference type="Pfam" id="PF00392">
    <property type="entry name" value="GntR"/>
    <property type="match status" value="1"/>
</dbReference>
<sequence length="225" mass="25307">MVVLDSQDSIGGGLHRRLRDDIIFGRFAPGSKLRLEQLRKHYDVSITTLREALPRLVSDGLIHFEPAKGFEVAAISARELREISDMRLLLEQHAIAQSFAKGGLDWEASVLAAHHKLSRMETRMLSGDRSVSEAWKRYDREFHAALISACGSPELLAAHDRIFDRFLRYQVLLVMFRGKEASDEHDALMAAALDHDADRAQRLLVQHIGACIDYTVAHGLLEDAQ</sequence>
<dbReference type="PANTHER" id="PTHR43537">
    <property type="entry name" value="TRANSCRIPTIONAL REGULATOR, GNTR FAMILY"/>
    <property type="match status" value="1"/>
</dbReference>
<dbReference type="InterPro" id="IPR036390">
    <property type="entry name" value="WH_DNA-bd_sf"/>
</dbReference>
<dbReference type="SUPFAM" id="SSF46785">
    <property type="entry name" value="Winged helix' DNA-binding domain"/>
    <property type="match status" value="1"/>
</dbReference>
<gene>
    <name evidence="5" type="ORF">SAMN04489859_100398</name>
</gene>
<accession>A0A1H8F0X2</accession>
<dbReference type="AlphaFoldDB" id="A0A1H8F0X2"/>
<feature type="domain" description="HTH gntR-type" evidence="4">
    <location>
        <begin position="8"/>
        <end position="75"/>
    </location>
</feature>
<dbReference type="OrthoDB" id="8638122at2"/>
<evidence type="ECO:0000259" key="4">
    <source>
        <dbReference type="PROSITE" id="PS50949"/>
    </source>
</evidence>
<dbReference type="STRING" id="34002.SAMN04489859_100398"/>
<evidence type="ECO:0000256" key="2">
    <source>
        <dbReference type="ARBA" id="ARBA00023125"/>
    </source>
</evidence>
<dbReference type="Gene3D" id="1.20.120.530">
    <property type="entry name" value="GntR ligand-binding domain-like"/>
    <property type="match status" value="1"/>
</dbReference>
<dbReference type="PROSITE" id="PS50949">
    <property type="entry name" value="HTH_GNTR"/>
    <property type="match status" value="1"/>
</dbReference>
<dbReference type="InterPro" id="IPR000524">
    <property type="entry name" value="Tscrpt_reg_HTH_GntR"/>
</dbReference>
<dbReference type="Proteomes" id="UP000199054">
    <property type="component" value="Unassembled WGS sequence"/>
</dbReference>
<dbReference type="EMBL" id="FODE01000003">
    <property type="protein sequence ID" value="SEN25375.1"/>
    <property type="molecule type" value="Genomic_DNA"/>
</dbReference>
<dbReference type="PANTHER" id="PTHR43537:SF20">
    <property type="entry name" value="HTH-TYPE TRANSCRIPTIONAL REPRESSOR GLAR"/>
    <property type="match status" value="1"/>
</dbReference>
<evidence type="ECO:0000313" key="5">
    <source>
        <dbReference type="EMBL" id="SEN25375.1"/>
    </source>
</evidence>
<dbReference type="GO" id="GO:0003677">
    <property type="term" value="F:DNA binding"/>
    <property type="evidence" value="ECO:0007669"/>
    <property type="project" value="UniProtKB-KW"/>
</dbReference>
<keyword evidence="3" id="KW-0804">Transcription</keyword>
<evidence type="ECO:0000313" key="6">
    <source>
        <dbReference type="Proteomes" id="UP000199054"/>
    </source>
</evidence>
<proteinExistence type="predicted"/>
<evidence type="ECO:0000256" key="3">
    <source>
        <dbReference type="ARBA" id="ARBA00023163"/>
    </source>
</evidence>
<organism evidence="5 6">
    <name type="scientific">Paracoccus alcaliphilus</name>
    <dbReference type="NCBI Taxonomy" id="34002"/>
    <lineage>
        <taxon>Bacteria</taxon>
        <taxon>Pseudomonadati</taxon>
        <taxon>Pseudomonadota</taxon>
        <taxon>Alphaproteobacteria</taxon>
        <taxon>Rhodobacterales</taxon>
        <taxon>Paracoccaceae</taxon>
        <taxon>Paracoccus</taxon>
    </lineage>
</organism>
<dbReference type="GO" id="GO:0003700">
    <property type="term" value="F:DNA-binding transcription factor activity"/>
    <property type="evidence" value="ECO:0007669"/>
    <property type="project" value="InterPro"/>
</dbReference>
<name>A0A1H8F0X2_9RHOB</name>